<comment type="cofactor">
    <cofactor evidence="1 6">
        <name>heme</name>
        <dbReference type="ChEBI" id="CHEBI:30413"/>
    </cofactor>
</comment>
<dbReference type="PANTHER" id="PTHR24296">
    <property type="entry name" value="CYTOCHROME P450"/>
    <property type="match status" value="1"/>
</dbReference>
<keyword evidence="8" id="KW-0472">Membrane</keyword>
<dbReference type="GO" id="GO:0020037">
    <property type="term" value="F:heme binding"/>
    <property type="evidence" value="ECO:0007669"/>
    <property type="project" value="InterPro"/>
</dbReference>
<proteinExistence type="inferred from homology"/>
<dbReference type="OMA" id="PIFTEYP"/>
<keyword evidence="7" id="KW-0503">Monooxygenase</keyword>
<evidence type="ECO:0000313" key="11">
    <source>
        <dbReference type="Proteomes" id="UP000215914"/>
    </source>
</evidence>
<dbReference type="PRINTS" id="PR00385">
    <property type="entry name" value="P450"/>
</dbReference>
<protein>
    <submittedName>
        <fullName evidence="9 10">Cytochrome P450</fullName>
    </submittedName>
</protein>
<dbReference type="Pfam" id="PF00067">
    <property type="entry name" value="p450"/>
    <property type="match status" value="1"/>
</dbReference>
<dbReference type="SUPFAM" id="SSF48264">
    <property type="entry name" value="Cytochrome P450"/>
    <property type="match status" value="1"/>
</dbReference>
<dbReference type="PRINTS" id="PR00463">
    <property type="entry name" value="EP450I"/>
</dbReference>
<name>A0A251U405_HELAN</name>
<evidence type="ECO:0000256" key="8">
    <source>
        <dbReference type="SAM" id="Phobius"/>
    </source>
</evidence>
<gene>
    <name evidence="10" type="primary">CYP96A5</name>
    <name evidence="10" type="ORF">HannXRQ_Chr08g0216311</name>
    <name evidence="9" type="ORF">HanXRQr2_Chr08g0327201</name>
</gene>
<dbReference type="EMBL" id="MNCJ02000323">
    <property type="protein sequence ID" value="KAF5794357.1"/>
    <property type="molecule type" value="Genomic_DNA"/>
</dbReference>
<comment type="similarity">
    <text evidence="2 7">Belongs to the cytochrome P450 family.</text>
</comment>
<dbReference type="Gene3D" id="1.10.630.10">
    <property type="entry name" value="Cytochrome P450"/>
    <property type="match status" value="1"/>
</dbReference>
<keyword evidence="8" id="KW-0812">Transmembrane</keyword>
<dbReference type="OrthoDB" id="1470350at2759"/>
<evidence type="ECO:0000256" key="1">
    <source>
        <dbReference type="ARBA" id="ARBA00001971"/>
    </source>
</evidence>
<dbReference type="PROSITE" id="PS00086">
    <property type="entry name" value="CYTOCHROME_P450"/>
    <property type="match status" value="1"/>
</dbReference>
<dbReference type="GO" id="GO:0005506">
    <property type="term" value="F:iron ion binding"/>
    <property type="evidence" value="ECO:0007669"/>
    <property type="project" value="InterPro"/>
</dbReference>
<dbReference type="InterPro" id="IPR017972">
    <property type="entry name" value="Cyt_P450_CS"/>
</dbReference>
<sequence>MAFLIYLVLLILFFILVSILFTIYTHKTLRHVIPSNWPILGMIPGVLVNAHQLHDYTTELLIQSRGTFMLKGPWLANMDMLLTTDPLDIHHILSKNFSNYPKGDKFQKIFDILGDGILNADGKIWEISHKVIFSVLNHVGFQSKMETIIWDKVENGLLPILESICERGTEMDLQDIFQRFAFDIVFKLLLDNDQESLSLNFPYNPYSKAFTDSEEAVLLRHVTPPFFWKLQQILRVGKEKKLSDAWKSLDQFIYKCLAHKEMDYNNMNHEAEKFTFFDAIMRELKDHIDTSMDCTKFLRDTFFNLTAAGKETISSALCWFFYLLATNPTVEDKILEEMQTHLEVSALKRWNATELDKMVYLHGALCETLRLYPPVPFNNKSPLQPDILPSGHQVDQNTNIILSFYSMGRMRSIWGEDCMEFKPERWISSSGGIKHVPSYKFPTFNAGPRACLGKNMAFSELKIVATTIIYHYHIQLVEGHLVLPADSMVLHMKYGLKVKLNRRSK</sequence>
<dbReference type="GO" id="GO:0004497">
    <property type="term" value="F:monooxygenase activity"/>
    <property type="evidence" value="ECO:0007669"/>
    <property type="project" value="UniProtKB-KW"/>
</dbReference>
<keyword evidence="5 6" id="KW-0408">Iron</keyword>
<feature type="transmembrane region" description="Helical" evidence="8">
    <location>
        <begin position="6"/>
        <end position="24"/>
    </location>
</feature>
<evidence type="ECO:0000256" key="2">
    <source>
        <dbReference type="ARBA" id="ARBA00010617"/>
    </source>
</evidence>
<dbReference type="InParanoid" id="A0A251U405"/>
<dbReference type="GO" id="GO:0016705">
    <property type="term" value="F:oxidoreductase activity, acting on paired donors, with incorporation or reduction of molecular oxygen"/>
    <property type="evidence" value="ECO:0007669"/>
    <property type="project" value="InterPro"/>
</dbReference>
<dbReference type="GO" id="GO:0006629">
    <property type="term" value="P:lipid metabolic process"/>
    <property type="evidence" value="ECO:0007669"/>
    <property type="project" value="UniProtKB-ARBA"/>
</dbReference>
<evidence type="ECO:0000313" key="10">
    <source>
        <dbReference type="EMBL" id="OTG17809.1"/>
    </source>
</evidence>
<dbReference type="InterPro" id="IPR001128">
    <property type="entry name" value="Cyt_P450"/>
</dbReference>
<dbReference type="AlphaFoldDB" id="A0A251U405"/>
<dbReference type="STRING" id="4232.A0A251U405"/>
<evidence type="ECO:0000256" key="7">
    <source>
        <dbReference type="RuleBase" id="RU000461"/>
    </source>
</evidence>
<feature type="binding site" description="axial binding residue" evidence="6">
    <location>
        <position position="451"/>
    </location>
    <ligand>
        <name>heme</name>
        <dbReference type="ChEBI" id="CHEBI:30413"/>
    </ligand>
    <ligandPart>
        <name>Fe</name>
        <dbReference type="ChEBI" id="CHEBI:18248"/>
    </ligandPart>
</feature>
<evidence type="ECO:0000256" key="3">
    <source>
        <dbReference type="ARBA" id="ARBA00022723"/>
    </source>
</evidence>
<reference evidence="9" key="3">
    <citation type="submission" date="2020-06" db="EMBL/GenBank/DDBJ databases">
        <title>Helianthus annuus Genome sequencing and assembly Release 2.</title>
        <authorList>
            <person name="Gouzy J."/>
            <person name="Langlade N."/>
            <person name="Munos S."/>
        </authorList>
    </citation>
    <scope>NUCLEOTIDE SEQUENCE</scope>
    <source>
        <tissue evidence="9">Leaves</tissue>
    </source>
</reference>
<evidence type="ECO:0000256" key="4">
    <source>
        <dbReference type="ARBA" id="ARBA00023002"/>
    </source>
</evidence>
<dbReference type="Proteomes" id="UP000215914">
    <property type="component" value="Chromosome 8"/>
</dbReference>
<dbReference type="InterPro" id="IPR002401">
    <property type="entry name" value="Cyt_P450_E_grp-I"/>
</dbReference>
<organism evidence="10 11">
    <name type="scientific">Helianthus annuus</name>
    <name type="common">Common sunflower</name>
    <dbReference type="NCBI Taxonomy" id="4232"/>
    <lineage>
        <taxon>Eukaryota</taxon>
        <taxon>Viridiplantae</taxon>
        <taxon>Streptophyta</taxon>
        <taxon>Embryophyta</taxon>
        <taxon>Tracheophyta</taxon>
        <taxon>Spermatophyta</taxon>
        <taxon>Magnoliopsida</taxon>
        <taxon>eudicotyledons</taxon>
        <taxon>Gunneridae</taxon>
        <taxon>Pentapetalae</taxon>
        <taxon>asterids</taxon>
        <taxon>campanulids</taxon>
        <taxon>Asterales</taxon>
        <taxon>Asteraceae</taxon>
        <taxon>Asteroideae</taxon>
        <taxon>Heliantheae alliance</taxon>
        <taxon>Heliantheae</taxon>
        <taxon>Helianthus</taxon>
    </lineage>
</organism>
<reference evidence="10" key="2">
    <citation type="submission" date="2017-02" db="EMBL/GenBank/DDBJ databases">
        <title>Sunflower complete genome.</title>
        <authorList>
            <person name="Langlade N."/>
            <person name="Munos S."/>
        </authorList>
    </citation>
    <scope>NUCLEOTIDE SEQUENCE [LARGE SCALE GENOMIC DNA]</scope>
    <source>
        <tissue evidence="10">Leaves</tissue>
    </source>
</reference>
<keyword evidence="3 6" id="KW-0479">Metal-binding</keyword>
<dbReference type="Gramene" id="mRNA:HanXRQr2_Chr08g0327201">
    <property type="protein sequence ID" value="CDS:HanXRQr2_Chr08g0327201.1"/>
    <property type="gene ID" value="HanXRQr2_Chr08g0327201"/>
</dbReference>
<keyword evidence="11" id="KW-1185">Reference proteome</keyword>
<keyword evidence="8" id="KW-1133">Transmembrane helix</keyword>
<evidence type="ECO:0000313" key="9">
    <source>
        <dbReference type="EMBL" id="KAF5794357.1"/>
    </source>
</evidence>
<accession>A0A251U405</accession>
<evidence type="ECO:0000256" key="5">
    <source>
        <dbReference type="ARBA" id="ARBA00023004"/>
    </source>
</evidence>
<reference evidence="9 11" key="1">
    <citation type="journal article" date="2017" name="Nature">
        <title>The sunflower genome provides insights into oil metabolism, flowering and Asterid evolution.</title>
        <authorList>
            <person name="Badouin H."/>
            <person name="Gouzy J."/>
            <person name="Grassa C.J."/>
            <person name="Murat F."/>
            <person name="Staton S.E."/>
            <person name="Cottret L."/>
            <person name="Lelandais-Briere C."/>
            <person name="Owens G.L."/>
            <person name="Carrere S."/>
            <person name="Mayjonade B."/>
            <person name="Legrand L."/>
            <person name="Gill N."/>
            <person name="Kane N.C."/>
            <person name="Bowers J.E."/>
            <person name="Hubner S."/>
            <person name="Bellec A."/>
            <person name="Berard A."/>
            <person name="Berges H."/>
            <person name="Blanchet N."/>
            <person name="Boniface M.C."/>
            <person name="Brunel D."/>
            <person name="Catrice O."/>
            <person name="Chaidir N."/>
            <person name="Claudel C."/>
            <person name="Donnadieu C."/>
            <person name="Faraut T."/>
            <person name="Fievet G."/>
            <person name="Helmstetter N."/>
            <person name="King M."/>
            <person name="Knapp S.J."/>
            <person name="Lai Z."/>
            <person name="Le Paslier M.C."/>
            <person name="Lippi Y."/>
            <person name="Lorenzon L."/>
            <person name="Mandel J.R."/>
            <person name="Marage G."/>
            <person name="Marchand G."/>
            <person name="Marquand E."/>
            <person name="Bret-Mestries E."/>
            <person name="Morien E."/>
            <person name="Nambeesan S."/>
            <person name="Nguyen T."/>
            <person name="Pegot-Espagnet P."/>
            <person name="Pouilly N."/>
            <person name="Raftis F."/>
            <person name="Sallet E."/>
            <person name="Schiex T."/>
            <person name="Thomas J."/>
            <person name="Vandecasteele C."/>
            <person name="Vares D."/>
            <person name="Vear F."/>
            <person name="Vautrin S."/>
            <person name="Crespi M."/>
            <person name="Mangin B."/>
            <person name="Burke J.M."/>
            <person name="Salse J."/>
            <person name="Munos S."/>
            <person name="Vincourt P."/>
            <person name="Rieseberg L.H."/>
            <person name="Langlade N.B."/>
        </authorList>
    </citation>
    <scope>NUCLEOTIDE SEQUENCE [LARGE SCALE GENOMIC DNA]</scope>
    <source>
        <strain evidence="11">cv. SF193</strain>
        <tissue evidence="9">Leaves</tissue>
    </source>
</reference>
<dbReference type="InterPro" id="IPR036396">
    <property type="entry name" value="Cyt_P450_sf"/>
</dbReference>
<evidence type="ECO:0000256" key="6">
    <source>
        <dbReference type="PIRSR" id="PIRSR602401-1"/>
    </source>
</evidence>
<keyword evidence="6 7" id="KW-0349">Heme</keyword>
<keyword evidence="4 7" id="KW-0560">Oxidoreductase</keyword>
<dbReference type="CDD" id="cd11064">
    <property type="entry name" value="CYP86A"/>
    <property type="match status" value="1"/>
</dbReference>
<dbReference type="EMBL" id="CM007897">
    <property type="protein sequence ID" value="OTG17809.1"/>
    <property type="molecule type" value="Genomic_DNA"/>
</dbReference>